<dbReference type="RefSeq" id="WP_153348291.1">
    <property type="nucleotide sequence ID" value="NZ_WEGI01000016.1"/>
</dbReference>
<comment type="caution">
    <text evidence="1">The sequence shown here is derived from an EMBL/GenBank/DDBJ whole genome shotgun (WGS) entry which is preliminary data.</text>
</comment>
<keyword evidence="2" id="KW-1185">Reference proteome</keyword>
<dbReference type="Proteomes" id="UP000431401">
    <property type="component" value="Unassembled WGS sequence"/>
</dbReference>
<protein>
    <submittedName>
        <fullName evidence="1">Uncharacterized protein</fullName>
    </submittedName>
</protein>
<proteinExistence type="predicted"/>
<dbReference type="OrthoDB" id="4569066at2"/>
<evidence type="ECO:0000313" key="1">
    <source>
        <dbReference type="EMBL" id="MQY31030.1"/>
    </source>
</evidence>
<sequence length="74" mass="8328">MISSLAAAAVVALYAWIIYRCAPKPGERNHNLLERYRPHAPAADWSIPPDHYDRLRQYADLRALPANGEQSSPD</sequence>
<reference evidence="1 2" key="1">
    <citation type="submission" date="2019-10" db="EMBL/GenBank/DDBJ databases">
        <title>Nocardia macrotermitis sp. nov. and Nocardia aurantia sp. nov., isolated from the gut of fungus growing-termite Macrotermes natalensis.</title>
        <authorList>
            <person name="Benndorf R."/>
            <person name="Schwitalla J."/>
            <person name="Martin K."/>
            <person name="De Beer W."/>
            <person name="Kaster A.-K."/>
            <person name="Vollmers J."/>
            <person name="Poulsen M."/>
            <person name="Beemelmanns C."/>
        </authorList>
    </citation>
    <scope>NUCLEOTIDE SEQUENCE [LARGE SCALE GENOMIC DNA]</scope>
    <source>
        <strain evidence="1 2">RB56</strain>
    </source>
</reference>
<name>A0A7K0DYY8_9NOCA</name>
<dbReference type="EMBL" id="WEGI01000016">
    <property type="protein sequence ID" value="MQY31030.1"/>
    <property type="molecule type" value="Genomic_DNA"/>
</dbReference>
<evidence type="ECO:0000313" key="2">
    <source>
        <dbReference type="Proteomes" id="UP000431401"/>
    </source>
</evidence>
<accession>A0A7K0DYY8</accession>
<dbReference type="AlphaFoldDB" id="A0A7K0DYY8"/>
<organism evidence="1 2">
    <name type="scientific">Nocardia aurantia</name>
    <dbReference type="NCBI Taxonomy" id="2585199"/>
    <lineage>
        <taxon>Bacteria</taxon>
        <taxon>Bacillati</taxon>
        <taxon>Actinomycetota</taxon>
        <taxon>Actinomycetes</taxon>
        <taxon>Mycobacteriales</taxon>
        <taxon>Nocardiaceae</taxon>
        <taxon>Nocardia</taxon>
    </lineage>
</organism>
<gene>
    <name evidence="1" type="ORF">NRB56_66360</name>
</gene>